<dbReference type="EMBL" id="UYSL01019780">
    <property type="protein sequence ID" value="VDL69734.1"/>
    <property type="molecule type" value="Genomic_DNA"/>
</dbReference>
<dbReference type="GO" id="GO:0005524">
    <property type="term" value="F:ATP binding"/>
    <property type="evidence" value="ECO:0007669"/>
    <property type="project" value="InterPro"/>
</dbReference>
<dbReference type="InterPro" id="IPR000719">
    <property type="entry name" value="Prot_kinase_dom"/>
</dbReference>
<dbReference type="Gene3D" id="1.25.10.10">
    <property type="entry name" value="Leucine-rich Repeat Variant"/>
    <property type="match status" value="1"/>
</dbReference>
<organism evidence="6">
    <name type="scientific">Nippostrongylus brasiliensis</name>
    <name type="common">Rat hookworm</name>
    <dbReference type="NCBI Taxonomy" id="27835"/>
    <lineage>
        <taxon>Eukaryota</taxon>
        <taxon>Metazoa</taxon>
        <taxon>Ecdysozoa</taxon>
        <taxon>Nematoda</taxon>
        <taxon>Chromadorea</taxon>
        <taxon>Rhabditida</taxon>
        <taxon>Rhabditina</taxon>
        <taxon>Rhabditomorpha</taxon>
        <taxon>Strongyloidea</taxon>
        <taxon>Heligmosomidae</taxon>
        <taxon>Nippostrongylus</taxon>
    </lineage>
</organism>
<dbReference type="Gene3D" id="1.10.510.10">
    <property type="entry name" value="Transferase(Phosphotransferase) domain 1"/>
    <property type="match status" value="1"/>
</dbReference>
<dbReference type="InterPro" id="IPR011989">
    <property type="entry name" value="ARM-like"/>
</dbReference>
<evidence type="ECO:0000313" key="5">
    <source>
        <dbReference type="Proteomes" id="UP000271162"/>
    </source>
</evidence>
<evidence type="ECO:0000259" key="3">
    <source>
        <dbReference type="PROSITE" id="PS50011"/>
    </source>
</evidence>
<accession>A0A158QX24</accession>
<feature type="region of interest" description="Disordered" evidence="2">
    <location>
        <begin position="496"/>
        <end position="519"/>
    </location>
</feature>
<dbReference type="GO" id="GO:0004672">
    <property type="term" value="F:protein kinase activity"/>
    <property type="evidence" value="ECO:0007669"/>
    <property type="project" value="InterPro"/>
</dbReference>
<proteinExistence type="inferred from homology"/>
<dbReference type="SUPFAM" id="SSF56112">
    <property type="entry name" value="Protein kinase-like (PK-like)"/>
    <property type="match status" value="1"/>
</dbReference>
<dbReference type="WBParaSite" id="NBR_0000614401-mRNA-1">
    <property type="protein sequence ID" value="NBR_0000614401-mRNA-1"/>
    <property type="gene ID" value="NBR_0000614401"/>
</dbReference>
<gene>
    <name evidence="4" type="ORF">NBR_LOCUS6145</name>
</gene>
<reference evidence="4 5" key="2">
    <citation type="submission" date="2018-11" db="EMBL/GenBank/DDBJ databases">
        <authorList>
            <consortium name="Pathogen Informatics"/>
        </authorList>
    </citation>
    <scope>NUCLEOTIDE SEQUENCE [LARGE SCALE GENOMIC DNA]</scope>
</reference>
<evidence type="ECO:0000256" key="1">
    <source>
        <dbReference type="ARBA" id="ARBA00038349"/>
    </source>
</evidence>
<evidence type="ECO:0000256" key="2">
    <source>
        <dbReference type="SAM" id="MobiDB-lite"/>
    </source>
</evidence>
<dbReference type="STRING" id="27835.A0A158QX24"/>
<dbReference type="Proteomes" id="UP000271162">
    <property type="component" value="Unassembled WGS sequence"/>
</dbReference>
<dbReference type="Gene3D" id="3.30.200.20">
    <property type="entry name" value="Phosphorylase Kinase, domain 1"/>
    <property type="match status" value="1"/>
</dbReference>
<protein>
    <submittedName>
        <fullName evidence="6">Protein kinase domain-containing protein</fullName>
    </submittedName>
</protein>
<reference evidence="6" key="1">
    <citation type="submission" date="2016-04" db="UniProtKB">
        <authorList>
            <consortium name="WormBaseParasite"/>
        </authorList>
    </citation>
    <scope>IDENTIFICATION</scope>
</reference>
<evidence type="ECO:0000313" key="4">
    <source>
        <dbReference type="EMBL" id="VDL69734.1"/>
    </source>
</evidence>
<feature type="compositionally biased region" description="Low complexity" evidence="2">
    <location>
        <begin position="500"/>
        <end position="512"/>
    </location>
</feature>
<dbReference type="PANTHER" id="PTHR12984:SF15">
    <property type="entry name" value="PROTEIN-ASSOCIATING WITH THE CARBOXYL-TERMINAL DOMAIN OF EZRIN"/>
    <property type="match status" value="1"/>
</dbReference>
<dbReference type="PANTHER" id="PTHR12984">
    <property type="entry name" value="SCY1-RELATED S/T PROTEIN KINASE-LIKE"/>
    <property type="match status" value="1"/>
</dbReference>
<feature type="domain" description="Protein kinase" evidence="3">
    <location>
        <begin position="1"/>
        <end position="320"/>
    </location>
</feature>
<dbReference type="InterPro" id="IPR011009">
    <property type="entry name" value="Kinase-like_dom_sf"/>
</dbReference>
<dbReference type="InterPro" id="IPR051177">
    <property type="entry name" value="CIK-Related_Protein"/>
</dbReference>
<dbReference type="AlphaFoldDB" id="A0A158QX24"/>
<dbReference type="OMA" id="FHLATEY"/>
<sequence>MGAQESSAKKPQQVIDVQEDVAHDAMAYKLWSDIHQAVKNRQTKCTIFIKKFDSNGITTKYYDNGIKLLKCLKHPYILKFLDGSCTTSDACLVTERVEMLDHVIESLSFPEIQSGLRHILVAIVFLYTKASLSHNNVNPGTVFVATSGEWKLGGFEFATPHDVPLDPDSCKFHATARLEQFVIPKEQCQSGSESRSFHGDVYSFGKLIDYALSYCDAKDAAVQNLRKIAAQLTSGDKVNLDQLAELVDDDAFSNPLVSVTDFCNTIHLRTDAEKAAFFSNVVNNLRSIPADVVSRRLCRLLLSRYVLLEPRSQTDLYPFLLSPKEDGDGILPLDLFTAHMIPELLRLFRVKEAALRLVLLAHFDRYARYISKDKLTGFITDEVIIMIFEGAHDHNDRVVAQSLRALASLVEFLGAEAVCPWPISKVFASGSPQKSRPRVAVDAVKVCQSSQGGSSDVMRCTGVKTPAAVSVNHNSEPTWADEDDTDWNNDVSWSAEWKESQGSTSNSESPSSGDTTNLGLTVKCRTPLVKTPLTNDSKMDNLIGKEFEISVVKKLCLEDELLADLAPSIPKPPSLIDQLSSLQKIANPLDGGLPKKVSSKFVMADTPEHDGGWDDTIDESIAVGEDVVAKLSNDKDLNEEMDAVYEVRR</sequence>
<keyword evidence="5" id="KW-1185">Reference proteome</keyword>
<evidence type="ECO:0000313" key="6">
    <source>
        <dbReference type="WBParaSite" id="NBR_0000614401-mRNA-1"/>
    </source>
</evidence>
<dbReference type="PROSITE" id="PS50011">
    <property type="entry name" value="PROTEIN_KINASE_DOM"/>
    <property type="match status" value="1"/>
</dbReference>
<comment type="similarity">
    <text evidence="1">Belongs to the protein kinase superfamily.</text>
</comment>
<name>A0A158QX24_NIPBR</name>